<comment type="function">
    <text evidence="10">Accessory subunit that is involved in the functional assembly of the mitochondrial respiratory chain complex I. Complex I has an NADH dehydrogenase activity with ubiquinone as an immediate electron acceptor and mediates the transfer of electrons from NADH to the respiratory chain.</text>
</comment>
<evidence type="ECO:0000256" key="11">
    <source>
        <dbReference type="ARBA" id="ARBA00030372"/>
    </source>
</evidence>
<sequence length="176" mass="20775">MPKDWDKDAYPEPPRRTPAPDPITSLPNPVTILTDAFNFVIDLPVTRFREFIEEQHAKNKTYYYHRQYRRVPDITECKQGDILCIFEAEMQWKRDYKVDQEIVNIVQERLKACQQREGESYQQNCSKELKQFYEVAKAYQDRYHELGANSSARKCLAKQKHRMLAERKAAKEAAAA</sequence>
<keyword evidence="15" id="KW-1185">Reference proteome</keyword>
<evidence type="ECO:0000256" key="12">
    <source>
        <dbReference type="ARBA" id="ARBA00032549"/>
    </source>
</evidence>
<dbReference type="Ensembl" id="ENSVURT00010016122.1">
    <property type="protein sequence ID" value="ENSVURP00010014152.1"/>
    <property type="gene ID" value="ENSVURG00010010878.1"/>
</dbReference>
<dbReference type="AlphaFoldDB" id="A0A4X2KYR7"/>
<dbReference type="STRING" id="29139.ENSVURP00010014152"/>
<evidence type="ECO:0000256" key="2">
    <source>
        <dbReference type="ARBA" id="ARBA00008317"/>
    </source>
</evidence>
<keyword evidence="6" id="KW-0999">Mitochondrion inner membrane</keyword>
<organism evidence="14 15">
    <name type="scientific">Vombatus ursinus</name>
    <name type="common">Common wombat</name>
    <dbReference type="NCBI Taxonomy" id="29139"/>
    <lineage>
        <taxon>Eukaryota</taxon>
        <taxon>Metazoa</taxon>
        <taxon>Chordata</taxon>
        <taxon>Craniata</taxon>
        <taxon>Vertebrata</taxon>
        <taxon>Euteleostomi</taxon>
        <taxon>Mammalia</taxon>
        <taxon>Metatheria</taxon>
        <taxon>Diprotodontia</taxon>
        <taxon>Vombatidae</taxon>
        <taxon>Vombatus</taxon>
    </lineage>
</organism>
<feature type="compositionally biased region" description="Basic and acidic residues" evidence="13">
    <location>
        <begin position="1"/>
        <end position="15"/>
    </location>
</feature>
<proteinExistence type="inferred from homology"/>
<protein>
    <recommendedName>
        <fullName evidence="3">NADH dehydrogenase [ubiquinone] 1 beta subcomplex subunit 10</fullName>
    </recommendedName>
    <alternativeName>
        <fullName evidence="11">Complex I-PDSW</fullName>
    </alternativeName>
    <alternativeName>
        <fullName evidence="12">NADH-ubiquinone oxidoreductase PDSW subunit</fullName>
    </alternativeName>
</protein>
<evidence type="ECO:0000256" key="4">
    <source>
        <dbReference type="ARBA" id="ARBA00022448"/>
    </source>
</evidence>
<keyword evidence="9" id="KW-0472">Membrane</keyword>
<dbReference type="RefSeq" id="XP_027718811.1">
    <property type="nucleotide sequence ID" value="XM_027863010.1"/>
</dbReference>
<comment type="subcellular location">
    <subcellularLocation>
        <location evidence="1">Mitochondrion inner membrane</location>
        <topology evidence="1">Peripheral membrane protein</topology>
        <orientation evidence="1">Matrix side</orientation>
    </subcellularLocation>
</comment>
<evidence type="ECO:0000256" key="8">
    <source>
        <dbReference type="ARBA" id="ARBA00023128"/>
    </source>
</evidence>
<keyword evidence="8" id="KW-0496">Mitochondrion</keyword>
<dbReference type="GeneID" id="114043779"/>
<dbReference type="CTD" id="4716"/>
<feature type="region of interest" description="Disordered" evidence="13">
    <location>
        <begin position="1"/>
        <end position="25"/>
    </location>
</feature>
<reference evidence="15" key="1">
    <citation type="submission" date="2018-12" db="EMBL/GenBank/DDBJ databases">
        <authorList>
            <person name="Yazar S."/>
        </authorList>
    </citation>
    <scope>NUCLEOTIDE SEQUENCE [LARGE SCALE GENOMIC DNA]</scope>
</reference>
<evidence type="ECO:0000256" key="1">
    <source>
        <dbReference type="ARBA" id="ARBA00004443"/>
    </source>
</evidence>
<evidence type="ECO:0000256" key="10">
    <source>
        <dbReference type="ARBA" id="ARBA00024857"/>
    </source>
</evidence>
<evidence type="ECO:0000313" key="14">
    <source>
        <dbReference type="Ensembl" id="ENSVURP00010014152.1"/>
    </source>
</evidence>
<gene>
    <name evidence="14" type="primary">NDUFB10</name>
</gene>
<comment type="similarity">
    <text evidence="2">Belongs to the complex I NDUFB10 subunit family.</text>
</comment>
<dbReference type="GO" id="GO:0005743">
    <property type="term" value="C:mitochondrial inner membrane"/>
    <property type="evidence" value="ECO:0007669"/>
    <property type="project" value="UniProtKB-SubCell"/>
</dbReference>
<dbReference type="Proteomes" id="UP000314987">
    <property type="component" value="Unassembled WGS sequence"/>
</dbReference>
<dbReference type="GeneTree" id="ENSGT00390000006348"/>
<dbReference type="InterPro" id="IPR039993">
    <property type="entry name" value="NDUFB10"/>
</dbReference>
<dbReference type="OMA" id="CKPILEQ"/>
<reference evidence="14" key="3">
    <citation type="submission" date="2025-09" db="UniProtKB">
        <authorList>
            <consortium name="Ensembl"/>
        </authorList>
    </citation>
    <scope>IDENTIFICATION</scope>
</reference>
<dbReference type="OrthoDB" id="6017729at2759"/>
<dbReference type="GO" id="GO:0045271">
    <property type="term" value="C:respiratory chain complex I"/>
    <property type="evidence" value="ECO:0007669"/>
    <property type="project" value="Ensembl"/>
</dbReference>
<evidence type="ECO:0000256" key="9">
    <source>
        <dbReference type="ARBA" id="ARBA00023136"/>
    </source>
</evidence>
<dbReference type="PANTHER" id="PTHR13094">
    <property type="entry name" value="NADH-UBIQUINONE OXIDOREDUCTASE PDSW SUBUNIT"/>
    <property type="match status" value="1"/>
</dbReference>
<dbReference type="Pfam" id="PF10249">
    <property type="entry name" value="NDUFB10"/>
    <property type="match status" value="1"/>
</dbReference>
<accession>A0A4X2KYR7</accession>
<evidence type="ECO:0000313" key="15">
    <source>
        <dbReference type="Proteomes" id="UP000314987"/>
    </source>
</evidence>
<evidence type="ECO:0000256" key="6">
    <source>
        <dbReference type="ARBA" id="ARBA00022792"/>
    </source>
</evidence>
<evidence type="ECO:0000256" key="5">
    <source>
        <dbReference type="ARBA" id="ARBA00022660"/>
    </source>
</evidence>
<dbReference type="InterPro" id="IPR019377">
    <property type="entry name" value="NADH_UbQ_OxRdtase_su10"/>
</dbReference>
<evidence type="ECO:0000256" key="7">
    <source>
        <dbReference type="ARBA" id="ARBA00022982"/>
    </source>
</evidence>
<name>A0A4X2KYR7_VOMUR</name>
<evidence type="ECO:0000256" key="13">
    <source>
        <dbReference type="SAM" id="MobiDB-lite"/>
    </source>
</evidence>
<evidence type="ECO:0000256" key="3">
    <source>
        <dbReference type="ARBA" id="ARBA00014109"/>
    </source>
</evidence>
<keyword evidence="5" id="KW-0679">Respiratory chain</keyword>
<reference evidence="14" key="2">
    <citation type="submission" date="2025-08" db="UniProtKB">
        <authorList>
            <consortium name="Ensembl"/>
        </authorList>
    </citation>
    <scope>IDENTIFICATION</scope>
</reference>
<keyword evidence="4" id="KW-0813">Transport</keyword>
<dbReference type="PANTHER" id="PTHR13094:SF1">
    <property type="entry name" value="NADH DEHYDROGENASE [UBIQUINONE] 1 BETA SUBCOMPLEX SUBUNIT 10"/>
    <property type="match status" value="1"/>
</dbReference>
<keyword evidence="7" id="KW-0249">Electron transport</keyword>